<evidence type="ECO:0000259" key="6">
    <source>
        <dbReference type="PROSITE" id="PS50109"/>
    </source>
</evidence>
<dbReference type="InterPro" id="IPR035965">
    <property type="entry name" value="PAS-like_dom_sf"/>
</dbReference>
<dbReference type="InterPro" id="IPR036890">
    <property type="entry name" value="HATPase_C_sf"/>
</dbReference>
<reference evidence="9" key="1">
    <citation type="submission" date="2011-09" db="EMBL/GenBank/DDBJ databases">
        <title>The permanent draft genome of Mucilaginibacter paludis DSM 18603.</title>
        <authorList>
            <consortium name="US DOE Joint Genome Institute (JGI-PGF)"/>
            <person name="Lucas S."/>
            <person name="Han J."/>
            <person name="Lapidus A."/>
            <person name="Bruce D."/>
            <person name="Goodwin L."/>
            <person name="Pitluck S."/>
            <person name="Peters L."/>
            <person name="Kyrpides N."/>
            <person name="Mavromatis K."/>
            <person name="Ivanova N."/>
            <person name="Mikhailova N."/>
            <person name="Held B."/>
            <person name="Detter J.C."/>
            <person name="Tapia R."/>
            <person name="Han C."/>
            <person name="Land M."/>
            <person name="Hauser L."/>
            <person name="Markowitz V."/>
            <person name="Cheng J.-F."/>
            <person name="Hugenholtz P."/>
            <person name="Woyke T."/>
            <person name="Wu D."/>
            <person name="Tindall B."/>
            <person name="Brambilla E."/>
            <person name="Klenk H.-P."/>
            <person name="Eisen J.A."/>
        </authorList>
    </citation>
    <scope>NUCLEOTIDE SEQUENCE [LARGE SCALE GENOMIC DNA]</scope>
    <source>
        <strain evidence="9">DSM 18603</strain>
    </source>
</reference>
<dbReference type="Pfam" id="PF00512">
    <property type="entry name" value="HisKA"/>
    <property type="match status" value="1"/>
</dbReference>
<dbReference type="InterPro" id="IPR004358">
    <property type="entry name" value="Sig_transdc_His_kin-like_C"/>
</dbReference>
<dbReference type="PANTHER" id="PTHR43304">
    <property type="entry name" value="PHYTOCHROME-LIKE PROTEIN CPH1"/>
    <property type="match status" value="1"/>
</dbReference>
<dbReference type="Gene3D" id="1.10.287.130">
    <property type="match status" value="1"/>
</dbReference>
<evidence type="ECO:0000259" key="8">
    <source>
        <dbReference type="PROSITE" id="PS50113"/>
    </source>
</evidence>
<dbReference type="RefSeq" id="WP_008511940.1">
    <property type="nucleotide sequence ID" value="NZ_CM001403.1"/>
</dbReference>
<dbReference type="eggNOG" id="COG4251">
    <property type="taxonomic scope" value="Bacteria"/>
</dbReference>
<dbReference type="EMBL" id="CM001403">
    <property type="protein sequence ID" value="EHQ30317.1"/>
    <property type="molecule type" value="Genomic_DNA"/>
</dbReference>
<evidence type="ECO:0000313" key="9">
    <source>
        <dbReference type="EMBL" id="EHQ30317.1"/>
    </source>
</evidence>
<dbReference type="SMART" id="SM00388">
    <property type="entry name" value="HisKA"/>
    <property type="match status" value="1"/>
</dbReference>
<evidence type="ECO:0000313" key="10">
    <source>
        <dbReference type="Proteomes" id="UP000002774"/>
    </source>
</evidence>
<dbReference type="STRING" id="714943.Mucpa_6261"/>
<keyword evidence="5 9" id="KW-0418">Kinase</keyword>
<dbReference type="InterPro" id="IPR000700">
    <property type="entry name" value="PAS-assoc_C"/>
</dbReference>
<dbReference type="InterPro" id="IPR003594">
    <property type="entry name" value="HATPase_dom"/>
</dbReference>
<name>H1Y3Q5_9SPHI</name>
<dbReference type="SMART" id="SM00091">
    <property type="entry name" value="PAS"/>
    <property type="match status" value="5"/>
</dbReference>
<feature type="domain" description="PAS" evidence="7">
    <location>
        <begin position="145"/>
        <end position="216"/>
    </location>
</feature>
<keyword evidence="10" id="KW-1185">Reference proteome</keyword>
<organism evidence="9 10">
    <name type="scientific">Mucilaginibacter paludis DSM 18603</name>
    <dbReference type="NCBI Taxonomy" id="714943"/>
    <lineage>
        <taxon>Bacteria</taxon>
        <taxon>Pseudomonadati</taxon>
        <taxon>Bacteroidota</taxon>
        <taxon>Sphingobacteriia</taxon>
        <taxon>Sphingobacteriales</taxon>
        <taxon>Sphingobacteriaceae</taxon>
        <taxon>Mucilaginibacter</taxon>
    </lineage>
</organism>
<dbReference type="SUPFAM" id="SSF47384">
    <property type="entry name" value="Homodimeric domain of signal transducing histidine kinase"/>
    <property type="match status" value="1"/>
</dbReference>
<dbReference type="InterPro" id="IPR052162">
    <property type="entry name" value="Sensor_kinase/Photoreceptor"/>
</dbReference>
<sequence>MRINNTGSEEFNTYSENIFRTLIEESPLPVGLYVGREMVISVVNDTILKIWGKDESVIGKTYREALPELEGQPFFKLLDDVYTTGIPYHAKEDVCYLMVNGELRRYYFNFAFKPLKTAEGKIWGILNTGTDVTDLVLMRKQLEEAETRTNFALDAAGMGTWDLDLINNSVTCDNRCKELFGFPKDGLVRYEDLLSHMHPDDIARVDIAVMNAINPQVKENYDVTYRTVGYKLRWVRCKGRAYFDDNNKAYRFAGTVIDITPEINTRDEQQKLLFLIENSSDFISLSTWDGKLTYLNTAGRQMMGFNNMEDALQDAHHYLMPTEVDKINQVILPAMLKNGRWSGELLYRHAVTGQPIPGHVNTLLIKDPLTEEPLGRATVVRDLRNEIALKKEQQNLITVVENSADMIVVTDLEGNVTYINKAGQQLIGADNIEECYKKALGYFMPDATHLLGKEVRPNMLKNGAWAGEIQCRHFKTGEAIPAWLNAFTVNDPATGEPIGFASVTRDMRAEKAAQQALAQSEELFRKITIASPAALWMTDINSQITYVNEVWINWTGYSLAEQLGAGWLKAVVEEDRTTAANKLTSDFERHKFHESQFRIKSTDGQLRYIICTGNPQYNTHGAFTGYIGACVDITELKQLQRQKDDFIGIASHELKTPVTSIKAYTQLLESMMRKKGDLKEAGMISKMNVQINRLTMLIEDLLDVTKITSGRLQFHQTWFNFNQMMQEVVEDLQRTTAKHTLIEDFNADTEIYSDKDRVGQVLINLITNAIKYSPDSDEIIIRTAIENNEVQVSVQDFGIGIAQDKIDKVFEQFYRVSGDKEHTFPGLGLGLYISSEIIKREGGKIWVDSVEGKGSKFCFSLPIKARV</sequence>
<dbReference type="Gene3D" id="3.30.450.20">
    <property type="entry name" value="PAS domain"/>
    <property type="match status" value="5"/>
</dbReference>
<evidence type="ECO:0000256" key="2">
    <source>
        <dbReference type="ARBA" id="ARBA00012438"/>
    </source>
</evidence>
<accession>H1Y3Q5</accession>
<dbReference type="InterPro" id="IPR013655">
    <property type="entry name" value="PAS_fold_3"/>
</dbReference>
<dbReference type="FunFam" id="3.30.565.10:FF:000006">
    <property type="entry name" value="Sensor histidine kinase WalK"/>
    <property type="match status" value="1"/>
</dbReference>
<dbReference type="HOGENOM" id="CLU_012730_0_0_10"/>
<dbReference type="Pfam" id="PF08447">
    <property type="entry name" value="PAS_3"/>
    <property type="match status" value="2"/>
</dbReference>
<dbReference type="OrthoDB" id="9813151at2"/>
<evidence type="ECO:0000256" key="1">
    <source>
        <dbReference type="ARBA" id="ARBA00000085"/>
    </source>
</evidence>
<keyword evidence="3" id="KW-0597">Phosphoprotein</keyword>
<evidence type="ECO:0000256" key="4">
    <source>
        <dbReference type="ARBA" id="ARBA00022679"/>
    </source>
</evidence>
<dbReference type="PROSITE" id="PS50112">
    <property type="entry name" value="PAS"/>
    <property type="match status" value="4"/>
</dbReference>
<dbReference type="Gene3D" id="3.30.565.10">
    <property type="entry name" value="Histidine kinase-like ATPase, C-terminal domain"/>
    <property type="match status" value="1"/>
</dbReference>
<dbReference type="SMART" id="SM00387">
    <property type="entry name" value="HATPase_c"/>
    <property type="match status" value="1"/>
</dbReference>
<dbReference type="Pfam" id="PF13426">
    <property type="entry name" value="PAS_9"/>
    <property type="match status" value="1"/>
</dbReference>
<dbReference type="SMART" id="SM00086">
    <property type="entry name" value="PAC"/>
    <property type="match status" value="4"/>
</dbReference>
<feature type="domain" description="Histidine kinase" evidence="6">
    <location>
        <begin position="649"/>
        <end position="865"/>
    </location>
</feature>
<feature type="domain" description="PAC" evidence="8">
    <location>
        <begin position="593"/>
        <end position="645"/>
    </location>
</feature>
<dbReference type="NCBIfam" id="TIGR00229">
    <property type="entry name" value="sensory_box"/>
    <property type="match status" value="2"/>
</dbReference>
<dbReference type="Pfam" id="PF02518">
    <property type="entry name" value="HATPase_c"/>
    <property type="match status" value="1"/>
</dbReference>
<dbReference type="InterPro" id="IPR013656">
    <property type="entry name" value="PAS_4"/>
</dbReference>
<evidence type="ECO:0000256" key="5">
    <source>
        <dbReference type="ARBA" id="ARBA00022777"/>
    </source>
</evidence>
<dbReference type="InterPro" id="IPR000014">
    <property type="entry name" value="PAS"/>
</dbReference>
<dbReference type="CDD" id="cd00082">
    <property type="entry name" value="HisKA"/>
    <property type="match status" value="1"/>
</dbReference>
<dbReference type="PANTHER" id="PTHR43304:SF1">
    <property type="entry name" value="PAC DOMAIN-CONTAINING PROTEIN"/>
    <property type="match status" value="1"/>
</dbReference>
<dbReference type="Proteomes" id="UP000002774">
    <property type="component" value="Chromosome"/>
</dbReference>
<feature type="domain" description="PAS" evidence="7">
    <location>
        <begin position="268"/>
        <end position="339"/>
    </location>
</feature>
<dbReference type="eggNOG" id="COG2205">
    <property type="taxonomic scope" value="Bacteria"/>
</dbReference>
<evidence type="ECO:0000259" key="7">
    <source>
        <dbReference type="PROSITE" id="PS50112"/>
    </source>
</evidence>
<proteinExistence type="predicted"/>
<dbReference type="InterPro" id="IPR003661">
    <property type="entry name" value="HisK_dim/P_dom"/>
</dbReference>
<dbReference type="InterPro" id="IPR005467">
    <property type="entry name" value="His_kinase_dom"/>
</dbReference>
<protein>
    <recommendedName>
        <fullName evidence="2">histidine kinase</fullName>
        <ecNumber evidence="2">2.7.13.3</ecNumber>
    </recommendedName>
</protein>
<dbReference type="CDD" id="cd00075">
    <property type="entry name" value="HATPase"/>
    <property type="match status" value="1"/>
</dbReference>
<dbReference type="SUPFAM" id="SSF55785">
    <property type="entry name" value="PYP-like sensor domain (PAS domain)"/>
    <property type="match status" value="5"/>
</dbReference>
<gene>
    <name evidence="9" type="ORF">Mucpa_6261</name>
</gene>
<dbReference type="PRINTS" id="PR00344">
    <property type="entry name" value="BCTRLSENSOR"/>
</dbReference>
<dbReference type="SUPFAM" id="SSF55874">
    <property type="entry name" value="ATPase domain of HSP90 chaperone/DNA topoisomerase II/histidine kinase"/>
    <property type="match status" value="1"/>
</dbReference>
<dbReference type="Pfam" id="PF13188">
    <property type="entry name" value="PAS_8"/>
    <property type="match status" value="1"/>
</dbReference>
<evidence type="ECO:0000256" key="3">
    <source>
        <dbReference type="ARBA" id="ARBA00022553"/>
    </source>
</evidence>
<dbReference type="PROSITE" id="PS50113">
    <property type="entry name" value="PAC"/>
    <property type="match status" value="1"/>
</dbReference>
<dbReference type="EC" id="2.7.13.3" evidence="2"/>
<keyword evidence="4" id="KW-0808">Transferase</keyword>
<dbReference type="GO" id="GO:0000155">
    <property type="term" value="F:phosphorelay sensor kinase activity"/>
    <property type="evidence" value="ECO:0007669"/>
    <property type="project" value="InterPro"/>
</dbReference>
<dbReference type="CDD" id="cd00130">
    <property type="entry name" value="PAS"/>
    <property type="match status" value="3"/>
</dbReference>
<dbReference type="PROSITE" id="PS50109">
    <property type="entry name" value="HIS_KIN"/>
    <property type="match status" value="1"/>
</dbReference>
<dbReference type="AlphaFoldDB" id="H1Y3Q5"/>
<feature type="domain" description="PAS" evidence="7">
    <location>
        <begin position="392"/>
        <end position="428"/>
    </location>
</feature>
<dbReference type="eggNOG" id="COG2202">
    <property type="taxonomic scope" value="Bacteria"/>
</dbReference>
<feature type="domain" description="PAS" evidence="7">
    <location>
        <begin position="520"/>
        <end position="590"/>
    </location>
</feature>
<dbReference type="Pfam" id="PF08448">
    <property type="entry name" value="PAS_4"/>
    <property type="match status" value="1"/>
</dbReference>
<comment type="catalytic activity">
    <reaction evidence="1">
        <text>ATP + protein L-histidine = ADP + protein N-phospho-L-histidine.</text>
        <dbReference type="EC" id="2.7.13.3"/>
    </reaction>
</comment>
<dbReference type="InterPro" id="IPR001610">
    <property type="entry name" value="PAC"/>
</dbReference>
<dbReference type="InterPro" id="IPR036097">
    <property type="entry name" value="HisK_dim/P_sf"/>
</dbReference>